<dbReference type="HOGENOM" id="CLU_2773058_0_0_5"/>
<evidence type="ECO:0000313" key="1">
    <source>
        <dbReference type="EMBL" id="EJC80700.1"/>
    </source>
</evidence>
<dbReference type="AlphaFoldDB" id="J0CMD6"/>
<sequence length="69" mass="7715">MSRPTFATLKAINGEFFEERWDEKDLEQLVAPTFGVVSSFEKVLSDLQRIVSKDLGQVGPDDHCSGLTK</sequence>
<organism evidence="1 2">
    <name type="scientific">Rhizobium leguminosarum bv. trifolii WSM2297</name>
    <dbReference type="NCBI Taxonomy" id="754762"/>
    <lineage>
        <taxon>Bacteria</taxon>
        <taxon>Pseudomonadati</taxon>
        <taxon>Pseudomonadota</taxon>
        <taxon>Alphaproteobacteria</taxon>
        <taxon>Hyphomicrobiales</taxon>
        <taxon>Rhizobiaceae</taxon>
        <taxon>Rhizobium/Agrobacterium group</taxon>
        <taxon>Rhizobium</taxon>
    </lineage>
</organism>
<gene>
    <name evidence="1" type="ORF">Rleg4DRAFT_2341</name>
</gene>
<dbReference type="Proteomes" id="UP000005732">
    <property type="component" value="Unassembled WGS sequence"/>
</dbReference>
<accession>J0CMD6</accession>
<dbReference type="RefSeq" id="WP_003581440.1">
    <property type="nucleotide sequence ID" value="NZ_JH719395.1"/>
</dbReference>
<dbReference type="OrthoDB" id="8371569at2"/>
<proteinExistence type="predicted"/>
<protein>
    <submittedName>
        <fullName evidence="1">Uncharacterized protein</fullName>
    </submittedName>
</protein>
<evidence type="ECO:0000313" key="2">
    <source>
        <dbReference type="Proteomes" id="UP000005732"/>
    </source>
</evidence>
<reference evidence="1 2" key="1">
    <citation type="submission" date="2012-02" db="EMBL/GenBank/DDBJ databases">
        <title>Improved High-Quality Draft Sequence of Rhizobium leguminosarum bv. trifolii WSM2297.</title>
        <authorList>
            <consortium name="US DOE Joint Genome Institute"/>
            <person name="Lucas S."/>
            <person name="Han J."/>
            <person name="Lapidus A."/>
            <person name="Cheng J.-F."/>
            <person name="Goodwin L."/>
            <person name="Pitluck S."/>
            <person name="Peters L."/>
            <person name="Ovchinnikova G."/>
            <person name="Zhang X."/>
            <person name="Detter J.C."/>
            <person name="Han C."/>
            <person name="Tapia R."/>
            <person name="Land M."/>
            <person name="Hauser L."/>
            <person name="Kyrpides N."/>
            <person name="Ivanova N."/>
            <person name="Pagani I."/>
            <person name="Brau L."/>
            <person name="Yates R."/>
            <person name="O'Hara G."/>
            <person name="Rui T."/>
            <person name="Howieson J."/>
            <person name="Reeve W."/>
            <person name="Woyke T."/>
        </authorList>
    </citation>
    <scope>NUCLEOTIDE SEQUENCE [LARGE SCALE GENOMIC DNA]</scope>
    <source>
        <strain evidence="1 2">WSM2297</strain>
    </source>
</reference>
<dbReference type="EMBL" id="JH719395">
    <property type="protein sequence ID" value="EJC80700.1"/>
    <property type="molecule type" value="Genomic_DNA"/>
</dbReference>
<name>J0CMD6_RHILT</name>